<feature type="compositionally biased region" description="Basic and acidic residues" evidence="1">
    <location>
        <begin position="112"/>
        <end position="137"/>
    </location>
</feature>
<dbReference type="InterPro" id="IPR018968">
    <property type="entry name" value="Phasin"/>
</dbReference>
<feature type="compositionally biased region" description="Basic and acidic residues" evidence="1">
    <location>
        <begin position="231"/>
        <end position="241"/>
    </location>
</feature>
<keyword evidence="3" id="KW-0418">Kinase</keyword>
<gene>
    <name evidence="3" type="ORF">FHS81_001556</name>
</gene>
<feature type="compositionally biased region" description="Low complexity" evidence="1">
    <location>
        <begin position="205"/>
        <end position="229"/>
    </location>
</feature>
<feature type="region of interest" description="Disordered" evidence="1">
    <location>
        <begin position="1"/>
        <end position="241"/>
    </location>
</feature>
<reference evidence="3 4" key="1">
    <citation type="submission" date="2020-08" db="EMBL/GenBank/DDBJ databases">
        <title>Genomic Encyclopedia of Type Strains, Phase IV (KMG-IV): sequencing the most valuable type-strain genomes for metagenomic binning, comparative biology and taxonomic classification.</title>
        <authorList>
            <person name="Goeker M."/>
        </authorList>
    </citation>
    <scope>NUCLEOTIDE SEQUENCE [LARGE SCALE GENOMIC DNA]</scope>
    <source>
        <strain evidence="3 4">DSM 28760</strain>
    </source>
</reference>
<dbReference type="GO" id="GO:0016301">
    <property type="term" value="F:kinase activity"/>
    <property type="evidence" value="ECO:0007669"/>
    <property type="project" value="UniProtKB-KW"/>
</dbReference>
<name>A0A7W5Z3U2_9HYPH</name>
<proteinExistence type="predicted"/>
<keyword evidence="3" id="KW-0808">Transferase</keyword>
<protein>
    <submittedName>
        <fullName evidence="3">Chemotaxis protein histidine kinase CheA</fullName>
    </submittedName>
</protein>
<evidence type="ECO:0000259" key="2">
    <source>
        <dbReference type="Pfam" id="PF09361"/>
    </source>
</evidence>
<accession>A0A7W5Z3U2</accession>
<organism evidence="3 4">
    <name type="scientific">Pseudochelatococcus contaminans</name>
    <dbReference type="NCBI Taxonomy" id="1538103"/>
    <lineage>
        <taxon>Bacteria</taxon>
        <taxon>Pseudomonadati</taxon>
        <taxon>Pseudomonadota</taxon>
        <taxon>Alphaproteobacteria</taxon>
        <taxon>Hyphomicrobiales</taxon>
        <taxon>Chelatococcaceae</taxon>
        <taxon>Pseudochelatococcus</taxon>
    </lineage>
</organism>
<sequence>MTTRKAGGPPATGGRKRTSPVKTATTTTANKEAPVVAAATPDTTSAAAASPAAAPVPAPAAAAAPAAAKPRAAATSTRALAQAAKVTETPPTSSQLKTDEAKAETSVASAPKVEHSEKEAPKAEAHKAEVSETKAAEAPKLVEAPKPVEAAKPVEAPKPVEAAKPVEAPKPVEAAKPAAAANPPASPAPVAEAAHTEAGKAEGVKAATAKPAPAHTRAKAAPAAGTVAPSTDKHAHSSGLFDERTPVTGIARDTAAPVEPKQAEIEKPAIAASAAVAAEAVEKAAVSLGLAAVAQLRTHPAAAQRQRAGYKTINDQSEIWTRNVSIATRGVTELNTKLFDLVRTQTDGAIDLWRRLLSAGSLAEAVELHTRELRRQFETTSTQLKDIAQTSNRLLTDVLSPSRQDDKDTRH</sequence>
<feature type="compositionally biased region" description="Low complexity" evidence="1">
    <location>
        <begin position="142"/>
        <end position="193"/>
    </location>
</feature>
<feature type="compositionally biased region" description="Low complexity" evidence="1">
    <location>
        <begin position="23"/>
        <end position="84"/>
    </location>
</feature>
<dbReference type="RefSeq" id="WP_183751599.1">
    <property type="nucleotide sequence ID" value="NZ_JACICC010000003.1"/>
</dbReference>
<feature type="compositionally biased region" description="Basic and acidic residues" evidence="1">
    <location>
        <begin position="194"/>
        <end position="203"/>
    </location>
</feature>
<evidence type="ECO:0000256" key="1">
    <source>
        <dbReference type="SAM" id="MobiDB-lite"/>
    </source>
</evidence>
<dbReference type="EMBL" id="JACICC010000003">
    <property type="protein sequence ID" value="MBB3809474.1"/>
    <property type="molecule type" value="Genomic_DNA"/>
</dbReference>
<keyword evidence="4" id="KW-1185">Reference proteome</keyword>
<feature type="domain" description="Phasin" evidence="2">
    <location>
        <begin position="316"/>
        <end position="401"/>
    </location>
</feature>
<comment type="caution">
    <text evidence="3">The sequence shown here is derived from an EMBL/GenBank/DDBJ whole genome shotgun (WGS) entry which is preliminary data.</text>
</comment>
<evidence type="ECO:0000313" key="4">
    <source>
        <dbReference type="Proteomes" id="UP000537592"/>
    </source>
</evidence>
<evidence type="ECO:0000313" key="3">
    <source>
        <dbReference type="EMBL" id="MBB3809474.1"/>
    </source>
</evidence>
<dbReference type="AlphaFoldDB" id="A0A7W5Z3U2"/>
<dbReference type="Proteomes" id="UP000537592">
    <property type="component" value="Unassembled WGS sequence"/>
</dbReference>
<dbReference type="Pfam" id="PF09361">
    <property type="entry name" value="Phasin_2"/>
    <property type="match status" value="1"/>
</dbReference>